<comment type="caution">
    <text evidence="6">The sequence shown here is derived from an EMBL/GenBank/DDBJ whole genome shotgun (WGS) entry which is preliminary data.</text>
</comment>
<comment type="similarity">
    <text evidence="2">Belongs to the AB hydrolase superfamily.</text>
</comment>
<dbReference type="InterPro" id="IPR022742">
    <property type="entry name" value="Hydrolase_4"/>
</dbReference>
<organism evidence="6 7">
    <name type="scientific">Hoyosella altamirensis</name>
    <dbReference type="NCBI Taxonomy" id="616997"/>
    <lineage>
        <taxon>Bacteria</taxon>
        <taxon>Bacillati</taxon>
        <taxon>Actinomycetota</taxon>
        <taxon>Actinomycetes</taxon>
        <taxon>Mycobacteriales</taxon>
        <taxon>Hoyosellaceae</taxon>
        <taxon>Hoyosella</taxon>
    </lineage>
</organism>
<evidence type="ECO:0000256" key="4">
    <source>
        <dbReference type="ARBA" id="ARBA00071261"/>
    </source>
</evidence>
<comment type="catalytic activity">
    <reaction evidence="1">
        <text>Hydrolyzes glycerol monoesters of long-chain fatty acids.</text>
        <dbReference type="EC" id="3.1.1.23"/>
    </reaction>
</comment>
<dbReference type="InterPro" id="IPR029058">
    <property type="entry name" value="AB_hydrolase_fold"/>
</dbReference>
<keyword evidence="6" id="KW-0378">Hydrolase</keyword>
<evidence type="ECO:0000259" key="5">
    <source>
        <dbReference type="Pfam" id="PF12146"/>
    </source>
</evidence>
<dbReference type="Gene3D" id="3.40.50.1820">
    <property type="entry name" value="alpha/beta hydrolase"/>
    <property type="match status" value="1"/>
</dbReference>
<dbReference type="EC" id="3.1.1.23" evidence="3"/>
<dbReference type="AlphaFoldDB" id="A0A839RTJ3"/>
<dbReference type="OrthoDB" id="9806902at2"/>
<dbReference type="Pfam" id="PF12146">
    <property type="entry name" value="Hydrolase_4"/>
    <property type="match status" value="1"/>
</dbReference>
<keyword evidence="7" id="KW-1185">Reference proteome</keyword>
<accession>A0A839RTJ3</accession>
<dbReference type="EMBL" id="JACHWS010000004">
    <property type="protein sequence ID" value="MBB3039538.1"/>
    <property type="molecule type" value="Genomic_DNA"/>
</dbReference>
<evidence type="ECO:0000256" key="3">
    <source>
        <dbReference type="ARBA" id="ARBA00013254"/>
    </source>
</evidence>
<protein>
    <recommendedName>
        <fullName evidence="4">Monoacylglycerol lipase</fullName>
        <ecNumber evidence="3">3.1.1.23</ecNumber>
    </recommendedName>
</protein>
<dbReference type="SUPFAM" id="SSF53474">
    <property type="entry name" value="alpha/beta-Hydrolases"/>
    <property type="match status" value="1"/>
</dbReference>
<evidence type="ECO:0000256" key="2">
    <source>
        <dbReference type="ARBA" id="ARBA00008645"/>
    </source>
</evidence>
<dbReference type="FunFam" id="3.40.50.1820:FF:000117">
    <property type="entry name" value="Monoglyceride lipase, putative"/>
    <property type="match status" value="1"/>
</dbReference>
<reference evidence="6 7" key="1">
    <citation type="submission" date="2020-08" db="EMBL/GenBank/DDBJ databases">
        <title>Sequencing the genomes of 1000 actinobacteria strains.</title>
        <authorList>
            <person name="Klenk H.-P."/>
        </authorList>
    </citation>
    <scope>NUCLEOTIDE SEQUENCE [LARGE SCALE GENOMIC DNA]</scope>
    <source>
        <strain evidence="6 7">DSM 45258</strain>
    </source>
</reference>
<evidence type="ECO:0000256" key="1">
    <source>
        <dbReference type="ARBA" id="ARBA00001613"/>
    </source>
</evidence>
<dbReference type="InterPro" id="IPR051044">
    <property type="entry name" value="MAG_DAG_Lipase"/>
</dbReference>
<feature type="domain" description="Serine aminopeptidase S33" evidence="5">
    <location>
        <begin position="26"/>
        <end position="261"/>
    </location>
</feature>
<dbReference type="Proteomes" id="UP000567922">
    <property type="component" value="Unassembled WGS sequence"/>
</dbReference>
<dbReference type="InterPro" id="IPR000073">
    <property type="entry name" value="AB_hydrolase_1"/>
</dbReference>
<dbReference type="RefSeq" id="WP_064438428.1">
    <property type="nucleotide sequence ID" value="NZ_BDDI01000001.1"/>
</dbReference>
<dbReference type="PRINTS" id="PR00111">
    <property type="entry name" value="ABHYDROLASE"/>
</dbReference>
<sequence length="284" mass="31412">MEHSESFFRGVYGTRINYSVWKPDRDPVGILVISHGLGEHAERYAHVAEEFTRLGLVVYAPDHRGHGRSGGRRLGLRTWRDYTADLHTMFAIARRHHTGVPAVLLGHSMGGTIALTYALDHPEGLSAVILSAPAIQLATGTPKLIVALGKTLGRYLPFVPVEKISADDVSRDPVVVEQYKNDPLVHHSFVPAGLARHLVLTMEALPLRLSRLRVPLLVLHGSEDKLTAVAGSRSVPDLISETDCTLHVYSGLYHELFNEPEKKQVLDDVIEWLEPRLSKAQTPS</sequence>
<name>A0A839RTJ3_9ACTN</name>
<dbReference type="GO" id="GO:0047372">
    <property type="term" value="F:monoacylglycerol lipase activity"/>
    <property type="evidence" value="ECO:0007669"/>
    <property type="project" value="UniProtKB-EC"/>
</dbReference>
<dbReference type="PANTHER" id="PTHR11614">
    <property type="entry name" value="PHOSPHOLIPASE-RELATED"/>
    <property type="match status" value="1"/>
</dbReference>
<gene>
    <name evidence="6" type="ORF">FHU29_004026</name>
</gene>
<evidence type="ECO:0000313" key="7">
    <source>
        <dbReference type="Proteomes" id="UP000567922"/>
    </source>
</evidence>
<proteinExistence type="inferred from homology"/>
<evidence type="ECO:0000313" key="6">
    <source>
        <dbReference type="EMBL" id="MBB3039538.1"/>
    </source>
</evidence>